<dbReference type="AlphaFoldDB" id="A0A1V1VH03"/>
<accession>A0A1V1VH03</accession>
<sequence>MKSRTLIGLLSLLFLSACTHTNSLNGGFVSSSQAVLYGWVAFDEYIAPVSTSVDVDVCQVTTEQCITVAKQTYKGIQLPVQYSFVIAPIQAGKGEMKIRAVLRSQGEIRASKEEGYIFTQGRVHKDLKLEAYNNN</sequence>
<dbReference type="InterPro" id="IPR053740">
    <property type="entry name" value="T3SS_Pilotin"/>
</dbReference>
<geneLocation type="plasmid" evidence="1 2">
    <name>unnamed1</name>
</geneLocation>
<dbReference type="RefSeq" id="WP_036766126.1">
    <property type="nucleotide sequence ID" value="NZ_BDMQ01000003.1"/>
</dbReference>
<protein>
    <submittedName>
        <fullName evidence="1">YscW family type III secretion system pilotin</fullName>
    </submittedName>
</protein>
<organism evidence="1 2">
    <name type="scientific">Photobacterium damsela subsp. piscicida</name>
    <name type="common">Pasteurella piscicida</name>
    <dbReference type="NCBI Taxonomy" id="38294"/>
    <lineage>
        <taxon>Bacteria</taxon>
        <taxon>Pseudomonadati</taxon>
        <taxon>Pseudomonadota</taxon>
        <taxon>Gammaproteobacteria</taxon>
        <taxon>Vibrionales</taxon>
        <taxon>Vibrionaceae</taxon>
        <taxon>Photobacterium</taxon>
    </lineage>
</organism>
<reference evidence="1 2" key="1">
    <citation type="submission" date="2020-09" db="EMBL/GenBank/DDBJ databases">
        <title>Complete, closed and curated genome sequences of Photobacterium damselae subsp. piscicida isolates from Australia indicate localised evolution and additional plasmid-borne pathogenicity mechanisms.</title>
        <authorList>
            <person name="Baseggio L."/>
            <person name="Silayeva O."/>
            <person name="Buller N."/>
            <person name="Landos M."/>
            <person name="Engelstaedter J."/>
            <person name="Barnes A.C."/>
        </authorList>
    </citation>
    <scope>NUCLEOTIDE SEQUENCE [LARGE SCALE GENOMIC DNA]</scope>
    <source>
        <strain evidence="1 2">AS-16-0540-1</strain>
        <plasmid evidence="1 2">unnamed1</plasmid>
    </source>
</reference>
<name>A0A1V1VH03_PHODP</name>
<dbReference type="EMBL" id="CP061856">
    <property type="protein sequence ID" value="QOD58953.1"/>
    <property type="molecule type" value="Genomic_DNA"/>
</dbReference>
<evidence type="ECO:0000313" key="1">
    <source>
        <dbReference type="EMBL" id="QOD58953.1"/>
    </source>
</evidence>
<dbReference type="PROSITE" id="PS51257">
    <property type="entry name" value="PROKAR_LIPOPROTEIN"/>
    <property type="match status" value="1"/>
</dbReference>
<evidence type="ECO:0000313" key="2">
    <source>
        <dbReference type="Proteomes" id="UP000516656"/>
    </source>
</evidence>
<dbReference type="Proteomes" id="UP000516656">
    <property type="component" value="Plasmid unnamed1"/>
</dbReference>
<proteinExistence type="predicted"/>
<gene>
    <name evidence="1" type="primary">yscW</name>
    <name evidence="1" type="ORF">IC627_21805</name>
</gene>
<dbReference type="NCBIfam" id="TIGR02567">
    <property type="entry name" value="YscW"/>
    <property type="match status" value="1"/>
</dbReference>
<dbReference type="Gene3D" id="2.60.40.2990">
    <property type="match status" value="1"/>
</dbReference>
<keyword evidence="1" id="KW-0614">Plasmid</keyword>